<keyword evidence="17" id="KW-0325">Glycoprotein</keyword>
<comment type="subcellular location">
    <subcellularLocation>
        <location evidence="1">Cell membrane</location>
        <topology evidence="1">Single-pass membrane protein</topology>
    </subcellularLocation>
</comment>
<comment type="catalytic activity">
    <reaction evidence="18">
        <text>L-threonyl-[protein] + ATP = O-phospho-L-threonyl-[protein] + ADP + H(+)</text>
        <dbReference type="Rhea" id="RHEA:46608"/>
        <dbReference type="Rhea" id="RHEA-COMP:11060"/>
        <dbReference type="Rhea" id="RHEA-COMP:11605"/>
        <dbReference type="ChEBI" id="CHEBI:15378"/>
        <dbReference type="ChEBI" id="CHEBI:30013"/>
        <dbReference type="ChEBI" id="CHEBI:30616"/>
        <dbReference type="ChEBI" id="CHEBI:61977"/>
        <dbReference type="ChEBI" id="CHEBI:456216"/>
        <dbReference type="EC" id="2.7.11.1"/>
    </reaction>
</comment>
<feature type="domain" description="Protein kinase" evidence="22">
    <location>
        <begin position="653"/>
        <end position="930"/>
    </location>
</feature>
<keyword evidence="6" id="KW-0433">Leucine-rich repeat</keyword>
<dbReference type="SMART" id="SM00220">
    <property type="entry name" value="S_TKc"/>
    <property type="match status" value="1"/>
</dbReference>
<dbReference type="Gene3D" id="3.80.10.10">
    <property type="entry name" value="Ribonuclease Inhibitor"/>
    <property type="match status" value="3"/>
</dbReference>
<evidence type="ECO:0000256" key="20">
    <source>
        <dbReference type="PROSITE-ProRule" id="PRU10141"/>
    </source>
</evidence>
<dbReference type="InterPro" id="IPR008271">
    <property type="entry name" value="Ser/Thr_kinase_AS"/>
</dbReference>
<dbReference type="InterPro" id="IPR050647">
    <property type="entry name" value="Plant_LRR-RLKs"/>
</dbReference>
<sequence>MDTVCSLFHLEQLHIIESYLFRGSIACVSRLLHLTTIQLTKCGLMLEIPSELCELERLTELDMSQNSLFGPIPPCLGSLKNLTELLLFQNTLSGKIPASLVQLKLLKSLVLYANNLEGPIPPLQGNKIEVLDLSSNNLTGTLPDVIANLSSLRVLSAANNSLSGVLPRFASSSRIQELDLSTNEFYGPLQPTICNLTRLSVLRLSRNYLNSDFSLTPNCFQSITELDLHANQLYGRLPPGLLSLSTLERIDLSMNQFTGSLPALGHNMTGLTSMELSNNWLTGTLEDLRFNEHIPGYISNCSGLSVLNLNGNSFRGTIPWELGNLVGLRTVMLRGNRLGGELPESLGNLTVLTVLELSENSFTGKLESTGINRLRYLNLLLLRSNAFDGSIPNWIGSFSAFLSGIDLSHNRFSGQLSRDIDMTGLGIIPLPRLPLPLLGLPMVNDVLINLKGQLRRYDSMPYQISFLDLSSNFLEGELPDSFGNMQRLMYLTLSGNRFSGKIPASFGRLSVLEGLDLTRNTLSDSIPETLVNLTKLGYFNVSYNNLSGTVPSKGQFSTFGCDSYIGNKYLNLPCSQVLESGLVQRKMVIGWHRGLILGLIGVAIGCVVLLVGFAFLYYYKWKVRTPEAAGEQKLCSISSSMRKSELWTATQGFDAKNIIGTGASSTVYKGRLARDGKCVAIKVFRPRKDDWNSATEIEALSRIKHRNLVRFLGVCWEDDCKALVFDLMPNGTLDSHLHDVSEKVKVFTMKQRLKVALGVAYAVRYLHHELNAGEAIVHGDLKPSNIFLDDEMEAHVGDFGAARLLQAVNAYEDSKSELRGSLGYMPPELAVSNKLCAKTDVYSYGIILLEMLTGKRPTNSMFKDGSTLHDWARSSFPNLEILLDPTLLSQEEPLEFPVARELFRLGILCSSEQREHRPTMDFVTSMLAQISSLGN</sequence>
<dbReference type="EMBL" id="GL377626">
    <property type="protein sequence ID" value="EFJ14719.1"/>
    <property type="molecule type" value="Genomic_DNA"/>
</dbReference>
<feature type="binding site" evidence="20">
    <location>
        <position position="688"/>
    </location>
    <ligand>
        <name>ATP</name>
        <dbReference type="ChEBI" id="CHEBI:30616"/>
    </ligand>
</feature>
<evidence type="ECO:0000256" key="1">
    <source>
        <dbReference type="ARBA" id="ARBA00004162"/>
    </source>
</evidence>
<dbReference type="Gramene" id="EFJ14719">
    <property type="protein sequence ID" value="EFJ14719"/>
    <property type="gene ID" value="SELMODRAFT_119860"/>
</dbReference>
<dbReference type="GO" id="GO:0005886">
    <property type="term" value="C:plasma membrane"/>
    <property type="evidence" value="ECO:0000318"/>
    <property type="project" value="GO_Central"/>
</dbReference>
<keyword evidence="16" id="KW-0675">Receptor</keyword>
<keyword evidence="11 20" id="KW-0547">Nucleotide-binding</keyword>
<dbReference type="InParanoid" id="D8SLU0"/>
<dbReference type="PANTHER" id="PTHR48056">
    <property type="entry name" value="LRR RECEPTOR-LIKE SERINE/THREONINE-PROTEIN KINASE-RELATED"/>
    <property type="match status" value="1"/>
</dbReference>
<dbReference type="Gene3D" id="1.10.510.10">
    <property type="entry name" value="Transferase(Phosphotransferase) domain 1"/>
    <property type="match status" value="1"/>
</dbReference>
<evidence type="ECO:0000256" key="21">
    <source>
        <dbReference type="SAM" id="Phobius"/>
    </source>
</evidence>
<evidence type="ECO:0000256" key="9">
    <source>
        <dbReference type="ARBA" id="ARBA00022729"/>
    </source>
</evidence>
<dbReference type="InterPro" id="IPR003591">
    <property type="entry name" value="Leu-rich_rpt_typical-subtyp"/>
</dbReference>
<dbReference type="InterPro" id="IPR001611">
    <property type="entry name" value="Leu-rich_rpt"/>
</dbReference>
<gene>
    <name evidence="23" type="ORF">SELMODRAFT_119860</name>
</gene>
<keyword evidence="24" id="KW-1185">Reference proteome</keyword>
<dbReference type="CDD" id="cd14066">
    <property type="entry name" value="STKc_IRAK"/>
    <property type="match status" value="1"/>
</dbReference>
<dbReference type="eggNOG" id="ENOG502QPYS">
    <property type="taxonomic scope" value="Eukaryota"/>
</dbReference>
<keyword evidence="14 21" id="KW-1133">Transmembrane helix</keyword>
<dbReference type="InterPro" id="IPR017441">
    <property type="entry name" value="Protein_kinase_ATP_BS"/>
</dbReference>
<dbReference type="SUPFAM" id="SSF56112">
    <property type="entry name" value="Protein kinase-like (PK-like)"/>
    <property type="match status" value="1"/>
</dbReference>
<dbReference type="PROSITE" id="PS50011">
    <property type="entry name" value="PROTEIN_KINASE_DOM"/>
    <property type="match status" value="1"/>
</dbReference>
<proteinExistence type="predicted"/>
<evidence type="ECO:0000256" key="6">
    <source>
        <dbReference type="ARBA" id="ARBA00022614"/>
    </source>
</evidence>
<evidence type="ECO:0000256" key="7">
    <source>
        <dbReference type="ARBA" id="ARBA00022679"/>
    </source>
</evidence>
<evidence type="ECO:0000259" key="22">
    <source>
        <dbReference type="PROSITE" id="PS50011"/>
    </source>
</evidence>
<evidence type="ECO:0000313" key="23">
    <source>
        <dbReference type="EMBL" id="EFJ14719.1"/>
    </source>
</evidence>
<evidence type="ECO:0000256" key="19">
    <source>
        <dbReference type="ARBA" id="ARBA00048679"/>
    </source>
</evidence>
<organism evidence="24">
    <name type="scientific">Selaginella moellendorffii</name>
    <name type="common">Spikemoss</name>
    <dbReference type="NCBI Taxonomy" id="88036"/>
    <lineage>
        <taxon>Eukaryota</taxon>
        <taxon>Viridiplantae</taxon>
        <taxon>Streptophyta</taxon>
        <taxon>Embryophyta</taxon>
        <taxon>Tracheophyta</taxon>
        <taxon>Lycopodiopsida</taxon>
        <taxon>Selaginellales</taxon>
        <taxon>Selaginellaceae</taxon>
        <taxon>Selaginella</taxon>
    </lineage>
</organism>
<keyword evidence="10" id="KW-0677">Repeat</keyword>
<evidence type="ECO:0000256" key="13">
    <source>
        <dbReference type="ARBA" id="ARBA00022840"/>
    </source>
</evidence>
<dbReference type="Proteomes" id="UP000001514">
    <property type="component" value="Unassembled WGS sequence"/>
</dbReference>
<keyword evidence="15 21" id="KW-0472">Membrane</keyword>
<comment type="catalytic activity">
    <reaction evidence="19">
        <text>L-seryl-[protein] + ATP = O-phospho-L-seryl-[protein] + ADP + H(+)</text>
        <dbReference type="Rhea" id="RHEA:17989"/>
        <dbReference type="Rhea" id="RHEA-COMP:9863"/>
        <dbReference type="Rhea" id="RHEA-COMP:11604"/>
        <dbReference type="ChEBI" id="CHEBI:15378"/>
        <dbReference type="ChEBI" id="CHEBI:29999"/>
        <dbReference type="ChEBI" id="CHEBI:30616"/>
        <dbReference type="ChEBI" id="CHEBI:83421"/>
        <dbReference type="ChEBI" id="CHEBI:456216"/>
        <dbReference type="EC" id="2.7.11.1"/>
    </reaction>
</comment>
<evidence type="ECO:0000256" key="18">
    <source>
        <dbReference type="ARBA" id="ARBA00047899"/>
    </source>
</evidence>
<reference evidence="23 24" key="1">
    <citation type="journal article" date="2011" name="Science">
        <title>The Selaginella genome identifies genetic changes associated with the evolution of vascular plants.</title>
        <authorList>
            <person name="Banks J.A."/>
            <person name="Nishiyama T."/>
            <person name="Hasebe M."/>
            <person name="Bowman J.L."/>
            <person name="Gribskov M."/>
            <person name="dePamphilis C."/>
            <person name="Albert V.A."/>
            <person name="Aono N."/>
            <person name="Aoyama T."/>
            <person name="Ambrose B.A."/>
            <person name="Ashton N.W."/>
            <person name="Axtell M.J."/>
            <person name="Barker E."/>
            <person name="Barker M.S."/>
            <person name="Bennetzen J.L."/>
            <person name="Bonawitz N.D."/>
            <person name="Chapple C."/>
            <person name="Cheng C."/>
            <person name="Correa L.G."/>
            <person name="Dacre M."/>
            <person name="DeBarry J."/>
            <person name="Dreyer I."/>
            <person name="Elias M."/>
            <person name="Engstrom E.M."/>
            <person name="Estelle M."/>
            <person name="Feng L."/>
            <person name="Finet C."/>
            <person name="Floyd S.K."/>
            <person name="Frommer W.B."/>
            <person name="Fujita T."/>
            <person name="Gramzow L."/>
            <person name="Gutensohn M."/>
            <person name="Harholt J."/>
            <person name="Hattori M."/>
            <person name="Heyl A."/>
            <person name="Hirai T."/>
            <person name="Hiwatashi Y."/>
            <person name="Ishikawa M."/>
            <person name="Iwata M."/>
            <person name="Karol K.G."/>
            <person name="Koehler B."/>
            <person name="Kolukisaoglu U."/>
            <person name="Kubo M."/>
            <person name="Kurata T."/>
            <person name="Lalonde S."/>
            <person name="Li K."/>
            <person name="Li Y."/>
            <person name="Litt A."/>
            <person name="Lyons E."/>
            <person name="Manning G."/>
            <person name="Maruyama T."/>
            <person name="Michael T.P."/>
            <person name="Mikami K."/>
            <person name="Miyazaki S."/>
            <person name="Morinaga S."/>
            <person name="Murata T."/>
            <person name="Mueller-Roeber B."/>
            <person name="Nelson D.R."/>
            <person name="Obara M."/>
            <person name="Oguri Y."/>
            <person name="Olmstead R.G."/>
            <person name="Onodera N."/>
            <person name="Petersen B.L."/>
            <person name="Pils B."/>
            <person name="Prigge M."/>
            <person name="Rensing S.A."/>
            <person name="Riano-Pachon D.M."/>
            <person name="Roberts A.W."/>
            <person name="Sato Y."/>
            <person name="Scheller H.V."/>
            <person name="Schulz B."/>
            <person name="Schulz C."/>
            <person name="Shakirov E.V."/>
            <person name="Shibagaki N."/>
            <person name="Shinohara N."/>
            <person name="Shippen D.E."/>
            <person name="Soerensen I."/>
            <person name="Sotooka R."/>
            <person name="Sugimoto N."/>
            <person name="Sugita M."/>
            <person name="Sumikawa N."/>
            <person name="Tanurdzic M."/>
            <person name="Theissen G."/>
            <person name="Ulvskov P."/>
            <person name="Wakazuki S."/>
            <person name="Weng J.K."/>
            <person name="Willats W.W."/>
            <person name="Wipf D."/>
            <person name="Wolf P.G."/>
            <person name="Yang L."/>
            <person name="Zimmer A.D."/>
            <person name="Zhu Q."/>
            <person name="Mitros T."/>
            <person name="Hellsten U."/>
            <person name="Loque D."/>
            <person name="Otillar R."/>
            <person name="Salamov A."/>
            <person name="Schmutz J."/>
            <person name="Shapiro H."/>
            <person name="Lindquist E."/>
            <person name="Lucas S."/>
            <person name="Rokhsar D."/>
            <person name="Grigoriev I.V."/>
        </authorList>
    </citation>
    <scope>NUCLEOTIDE SEQUENCE [LARGE SCALE GENOMIC DNA]</scope>
</reference>
<dbReference type="Pfam" id="PF00069">
    <property type="entry name" value="Pkinase"/>
    <property type="match status" value="1"/>
</dbReference>
<evidence type="ECO:0000256" key="3">
    <source>
        <dbReference type="ARBA" id="ARBA00022475"/>
    </source>
</evidence>
<dbReference type="Pfam" id="PF13855">
    <property type="entry name" value="LRR_8"/>
    <property type="match status" value="1"/>
</dbReference>
<dbReference type="FunFam" id="3.80.10.10:FF:000041">
    <property type="entry name" value="LRR receptor-like serine/threonine-protein kinase ERECTA"/>
    <property type="match status" value="1"/>
</dbReference>
<keyword evidence="8 21" id="KW-0812">Transmembrane</keyword>
<dbReference type="Pfam" id="PF00560">
    <property type="entry name" value="LRR_1"/>
    <property type="match status" value="5"/>
</dbReference>
<evidence type="ECO:0000256" key="14">
    <source>
        <dbReference type="ARBA" id="ARBA00022989"/>
    </source>
</evidence>
<evidence type="ECO:0000256" key="11">
    <source>
        <dbReference type="ARBA" id="ARBA00022741"/>
    </source>
</evidence>
<dbReference type="EC" id="2.7.11.1" evidence="2"/>
<evidence type="ECO:0000256" key="8">
    <source>
        <dbReference type="ARBA" id="ARBA00022692"/>
    </source>
</evidence>
<evidence type="ECO:0000256" key="4">
    <source>
        <dbReference type="ARBA" id="ARBA00022527"/>
    </source>
</evidence>
<dbReference type="OMA" id="QHIELDH"/>
<name>D8SLU0_SELML</name>
<evidence type="ECO:0000256" key="17">
    <source>
        <dbReference type="ARBA" id="ARBA00023180"/>
    </source>
</evidence>
<keyword evidence="12" id="KW-0418">Kinase</keyword>
<dbReference type="SUPFAM" id="SSF52058">
    <property type="entry name" value="L domain-like"/>
    <property type="match status" value="2"/>
</dbReference>
<keyword evidence="9" id="KW-0732">Signal</keyword>
<dbReference type="PANTHER" id="PTHR48056:SF89">
    <property type="entry name" value="OS06G0585982 PROTEIN"/>
    <property type="match status" value="1"/>
</dbReference>
<dbReference type="SUPFAM" id="SSF52047">
    <property type="entry name" value="RNI-like"/>
    <property type="match status" value="1"/>
</dbReference>
<keyword evidence="4" id="KW-0723">Serine/threonine-protein kinase</keyword>
<feature type="transmembrane region" description="Helical" evidence="21">
    <location>
        <begin position="595"/>
        <end position="619"/>
    </location>
</feature>
<protein>
    <recommendedName>
        <fullName evidence="2">non-specific serine/threonine protein kinase</fullName>
        <ecNumber evidence="2">2.7.11.1</ecNumber>
    </recommendedName>
</protein>
<dbReference type="SMART" id="SM00369">
    <property type="entry name" value="LRR_TYP"/>
    <property type="match status" value="6"/>
</dbReference>
<evidence type="ECO:0000256" key="16">
    <source>
        <dbReference type="ARBA" id="ARBA00023170"/>
    </source>
</evidence>
<dbReference type="FunFam" id="3.80.10.10:FF:000095">
    <property type="entry name" value="LRR receptor-like serine/threonine-protein kinase GSO1"/>
    <property type="match status" value="1"/>
</dbReference>
<accession>D8SLU0</accession>
<evidence type="ECO:0000256" key="10">
    <source>
        <dbReference type="ARBA" id="ARBA00022737"/>
    </source>
</evidence>
<dbReference type="Gene3D" id="3.30.200.20">
    <property type="entry name" value="Phosphorylase Kinase, domain 1"/>
    <property type="match status" value="1"/>
</dbReference>
<keyword evidence="5" id="KW-0597">Phosphoprotein</keyword>
<dbReference type="GO" id="GO:0005524">
    <property type="term" value="F:ATP binding"/>
    <property type="evidence" value="ECO:0007669"/>
    <property type="project" value="UniProtKB-UniRule"/>
</dbReference>
<dbReference type="KEGG" id="smo:SELMODRAFT_119860"/>
<evidence type="ECO:0000256" key="5">
    <source>
        <dbReference type="ARBA" id="ARBA00022553"/>
    </source>
</evidence>
<dbReference type="PROSITE" id="PS00107">
    <property type="entry name" value="PROTEIN_KINASE_ATP"/>
    <property type="match status" value="1"/>
</dbReference>
<dbReference type="AlphaFoldDB" id="D8SLU0"/>
<dbReference type="FunFam" id="1.10.510.10:FF:000358">
    <property type="entry name" value="Putative leucine-rich repeat receptor-like serine/threonine-protein kinase"/>
    <property type="match status" value="1"/>
</dbReference>
<dbReference type="GO" id="GO:0004674">
    <property type="term" value="F:protein serine/threonine kinase activity"/>
    <property type="evidence" value="ECO:0007669"/>
    <property type="project" value="UniProtKB-KW"/>
</dbReference>
<dbReference type="InterPro" id="IPR000719">
    <property type="entry name" value="Prot_kinase_dom"/>
</dbReference>
<keyword evidence="3" id="KW-1003">Cell membrane</keyword>
<evidence type="ECO:0000256" key="15">
    <source>
        <dbReference type="ARBA" id="ARBA00023136"/>
    </source>
</evidence>
<evidence type="ECO:0000256" key="12">
    <source>
        <dbReference type="ARBA" id="ARBA00022777"/>
    </source>
</evidence>
<evidence type="ECO:0000256" key="2">
    <source>
        <dbReference type="ARBA" id="ARBA00012513"/>
    </source>
</evidence>
<keyword evidence="7" id="KW-0808">Transferase</keyword>
<dbReference type="PROSITE" id="PS00108">
    <property type="entry name" value="PROTEIN_KINASE_ST"/>
    <property type="match status" value="1"/>
</dbReference>
<dbReference type="InterPro" id="IPR011009">
    <property type="entry name" value="Kinase-like_dom_sf"/>
</dbReference>
<evidence type="ECO:0000313" key="24">
    <source>
        <dbReference type="Proteomes" id="UP000001514"/>
    </source>
</evidence>
<dbReference type="InterPro" id="IPR032675">
    <property type="entry name" value="LRR_dom_sf"/>
</dbReference>
<keyword evidence="13 20" id="KW-0067">ATP-binding</keyword>
<dbReference type="HOGENOM" id="CLU_000288_22_0_1"/>